<dbReference type="PANTHER" id="PTHR48107:SF16">
    <property type="entry name" value="NADPH-DEPENDENT ALDEHYDE REDUCTASE 1, CHLOROPLASTIC"/>
    <property type="match status" value="1"/>
</dbReference>
<gene>
    <name evidence="3" type="ORF">AB432_024345</name>
</gene>
<dbReference type="PROSITE" id="PS00061">
    <property type="entry name" value="ADH_SHORT"/>
    <property type="match status" value="1"/>
</dbReference>
<evidence type="ECO:0000256" key="1">
    <source>
        <dbReference type="ARBA" id="ARBA00006484"/>
    </source>
</evidence>
<dbReference type="InterPro" id="IPR036291">
    <property type="entry name" value="NAD(P)-bd_dom_sf"/>
</dbReference>
<dbReference type="AlphaFoldDB" id="A0A2Z4MN92"/>
<dbReference type="GO" id="GO:0008206">
    <property type="term" value="P:bile acid metabolic process"/>
    <property type="evidence" value="ECO:0007669"/>
    <property type="project" value="UniProtKB-ARBA"/>
</dbReference>
<dbReference type="Pfam" id="PF13561">
    <property type="entry name" value="adh_short_C2"/>
    <property type="match status" value="1"/>
</dbReference>
<dbReference type="Proteomes" id="UP000036061">
    <property type="component" value="Chromosome"/>
</dbReference>
<sequence length="299" mass="32925">MYPRYPYYSYKTTCEETPLTFPPQHQDRQPGMEYLMVPRPIFDNPHYIGSGKLRGKVAIITGGDSGIGRAVAVAFAKEGAVVAIPYLDEHIDAEETKQVVEYYGGQCLLLPGDLRDEAWCREVVRQTVGCFGKLDVLVLNQGVQFPQESILHISREQLEDTFRTNLFPLFYITQEALPHLQPGSSIISTASVTAYAGHPQLVDYSATKGAIVSFTRSLSLQLVKQGIRVNAVAPGPIWTPLQVSSYSAEYITTLGVDTPMRRAGQPFELAPTYVYLASDDSGYVTGQVLHVNGGTITET</sequence>
<dbReference type="InterPro" id="IPR020904">
    <property type="entry name" value="Sc_DH/Rdtase_CS"/>
</dbReference>
<dbReference type="PRINTS" id="PR00081">
    <property type="entry name" value="GDHRDH"/>
</dbReference>
<organism evidence="3 4">
    <name type="scientific">Brevibacillus brevis</name>
    <name type="common">Bacillus brevis</name>
    <dbReference type="NCBI Taxonomy" id="1393"/>
    <lineage>
        <taxon>Bacteria</taxon>
        <taxon>Bacillati</taxon>
        <taxon>Bacillota</taxon>
        <taxon>Bacilli</taxon>
        <taxon>Bacillales</taxon>
        <taxon>Paenibacillaceae</taxon>
        <taxon>Brevibacillus</taxon>
    </lineage>
</organism>
<accession>A0A2Z4MN92</accession>
<evidence type="ECO:0000313" key="4">
    <source>
        <dbReference type="Proteomes" id="UP000036061"/>
    </source>
</evidence>
<dbReference type="PANTHER" id="PTHR48107">
    <property type="entry name" value="NADPH-DEPENDENT ALDEHYDE REDUCTASE-LIKE PROTEIN, CHLOROPLASTIC-RELATED"/>
    <property type="match status" value="1"/>
</dbReference>
<dbReference type="RefSeq" id="WP_048034487.1">
    <property type="nucleotide sequence ID" value="NZ_CP030117.1"/>
</dbReference>
<proteinExistence type="inferred from homology"/>
<evidence type="ECO:0000256" key="2">
    <source>
        <dbReference type="ARBA" id="ARBA00023002"/>
    </source>
</evidence>
<dbReference type="NCBIfam" id="NF005214">
    <property type="entry name" value="PRK06701.1"/>
    <property type="match status" value="1"/>
</dbReference>
<dbReference type="SUPFAM" id="SSF51735">
    <property type="entry name" value="NAD(P)-binding Rossmann-fold domains"/>
    <property type="match status" value="1"/>
</dbReference>
<reference evidence="3 4" key="1">
    <citation type="journal article" date="2015" name="Genome Announc.">
        <title>Draft Genome Sequence of Brevibacillus brevis DZQ7, a Plant Growth-Promoting Rhizobacterium with Broad-Spectrum Antimicrobial Activity.</title>
        <authorList>
            <person name="Hou Q."/>
            <person name="Wang C."/>
            <person name="Hou X."/>
            <person name="Xia Z."/>
            <person name="Ye J."/>
            <person name="Liu K."/>
            <person name="Liu H."/>
            <person name="Wang J."/>
            <person name="Guo H."/>
            <person name="Yu X."/>
            <person name="Yang Y."/>
            <person name="Du B."/>
            <person name="Ding Y."/>
        </authorList>
    </citation>
    <scope>NUCLEOTIDE SEQUENCE [LARGE SCALE GENOMIC DNA]</scope>
    <source>
        <strain evidence="3 4">DZQ7</strain>
    </source>
</reference>
<dbReference type="GO" id="GO:0016614">
    <property type="term" value="F:oxidoreductase activity, acting on CH-OH group of donors"/>
    <property type="evidence" value="ECO:0007669"/>
    <property type="project" value="UniProtKB-ARBA"/>
</dbReference>
<dbReference type="EMBL" id="CP030117">
    <property type="protein sequence ID" value="AWX57974.1"/>
    <property type="molecule type" value="Genomic_DNA"/>
</dbReference>
<dbReference type="FunFam" id="3.40.50.720:FF:000084">
    <property type="entry name" value="Short-chain dehydrogenase reductase"/>
    <property type="match status" value="1"/>
</dbReference>
<protein>
    <submittedName>
        <fullName evidence="3">NAD(P)-dependent oxidoreductase</fullName>
    </submittedName>
</protein>
<dbReference type="InterPro" id="IPR002347">
    <property type="entry name" value="SDR_fam"/>
</dbReference>
<dbReference type="Gene3D" id="3.40.50.720">
    <property type="entry name" value="NAD(P)-binding Rossmann-like Domain"/>
    <property type="match status" value="1"/>
</dbReference>
<evidence type="ECO:0000313" key="3">
    <source>
        <dbReference type="EMBL" id="AWX57974.1"/>
    </source>
</evidence>
<dbReference type="CDD" id="cd05355">
    <property type="entry name" value="SDR_c1"/>
    <property type="match status" value="1"/>
</dbReference>
<comment type="similarity">
    <text evidence="1">Belongs to the short-chain dehydrogenases/reductases (SDR) family.</text>
</comment>
<keyword evidence="2" id="KW-0560">Oxidoreductase</keyword>
<name>A0A2Z4MN92_BREBE</name>
<dbReference type="PRINTS" id="PR00080">
    <property type="entry name" value="SDRFAMILY"/>
</dbReference>